<feature type="domain" description="YNCE-like beta-propeller" evidence="2">
    <location>
        <begin position="103"/>
        <end position="262"/>
    </location>
</feature>
<organism evidence="3 4">
    <name type="scientific">Micromonospora rosaria</name>
    <dbReference type="NCBI Taxonomy" id="47874"/>
    <lineage>
        <taxon>Bacteria</taxon>
        <taxon>Bacillati</taxon>
        <taxon>Actinomycetota</taxon>
        <taxon>Actinomycetes</taxon>
        <taxon>Micromonosporales</taxon>
        <taxon>Micromonosporaceae</taxon>
        <taxon>Micromonospora</taxon>
    </lineage>
</organism>
<dbReference type="PANTHER" id="PTHR47197">
    <property type="entry name" value="PROTEIN NIRF"/>
    <property type="match status" value="1"/>
</dbReference>
<dbReference type="PANTHER" id="PTHR47197:SF3">
    <property type="entry name" value="DIHYDRO-HEME D1 DEHYDROGENASE"/>
    <property type="match status" value="1"/>
</dbReference>
<dbReference type="RefSeq" id="WP_067370582.1">
    <property type="nucleotide sequence ID" value="NZ_JBIUBN010000033.1"/>
</dbReference>
<dbReference type="EMBL" id="LRQV01000108">
    <property type="protein sequence ID" value="KXK59546.1"/>
    <property type="molecule type" value="Genomic_DNA"/>
</dbReference>
<keyword evidence="4" id="KW-1185">Reference proteome</keyword>
<evidence type="ECO:0000313" key="3">
    <source>
        <dbReference type="EMBL" id="KXK59546.1"/>
    </source>
</evidence>
<comment type="caution">
    <text evidence="3">The sequence shown here is derived from an EMBL/GenBank/DDBJ whole genome shotgun (WGS) entry which is preliminary data.</text>
</comment>
<dbReference type="InterPro" id="IPR011964">
    <property type="entry name" value="YVTN_b-propeller_repeat"/>
</dbReference>
<sequence>MAVEIYSTDTDAGQITVIRKEGSRHTVVKEIAVGNAPRGAVKFTRDGRGFVSNTSTNTVSELDALTRREVARITVGFGPRGLGIVPGERYLLVSNSGSNTVSVVDLESRQELCQVAVGRDPRHMAVTADGQFAYVSIWGSGYIAKLDLAGLATGRPDLVREVARIRVGENTHPYSVNIDRSGSRLFVACNSVAEVPVIDLSTDRVIARVPVPIDGARAVAFTPDNAYALVTLERKSRIAVIDMERLEVTRTIPVGPGPRGIAVDETDNTVYCSAFSRIFDDPEVPDVVAHSLSVVHLEGVDLASEDSKPRYEHLPVGHGPCSVAIFNPDRVAFDSDRLERAAASLTGNQPTPA</sequence>
<protein>
    <recommendedName>
        <fullName evidence="2">YNCE-like beta-propeller domain-containing protein</fullName>
    </recommendedName>
</protein>
<proteinExistence type="predicted"/>
<name>A0A136PMM7_9ACTN</name>
<gene>
    <name evidence="3" type="ORF">AWW66_23695</name>
</gene>
<dbReference type="AlphaFoldDB" id="A0A136PMM7"/>
<dbReference type="Gene3D" id="2.130.10.10">
    <property type="entry name" value="YVTN repeat-like/Quinoprotein amine dehydrogenase"/>
    <property type="match status" value="2"/>
</dbReference>
<evidence type="ECO:0000256" key="1">
    <source>
        <dbReference type="ARBA" id="ARBA00022729"/>
    </source>
</evidence>
<accession>A0A136PMM7</accession>
<dbReference type="InterPro" id="IPR011048">
    <property type="entry name" value="Haem_d1_sf"/>
</dbReference>
<dbReference type="NCBIfam" id="TIGR02276">
    <property type="entry name" value="beta_rpt_yvtn"/>
    <property type="match status" value="2"/>
</dbReference>
<dbReference type="SUPFAM" id="SSF51004">
    <property type="entry name" value="C-terminal (heme d1) domain of cytochrome cd1-nitrite reductase"/>
    <property type="match status" value="1"/>
</dbReference>
<evidence type="ECO:0000259" key="2">
    <source>
        <dbReference type="Pfam" id="PF21783"/>
    </source>
</evidence>
<dbReference type="InterPro" id="IPR015943">
    <property type="entry name" value="WD40/YVTN_repeat-like_dom_sf"/>
</dbReference>
<dbReference type="InterPro" id="IPR051200">
    <property type="entry name" value="Host-pathogen_enzymatic-act"/>
</dbReference>
<dbReference type="Pfam" id="PF21783">
    <property type="entry name" value="YNCE"/>
    <property type="match status" value="1"/>
</dbReference>
<evidence type="ECO:0000313" key="4">
    <source>
        <dbReference type="Proteomes" id="UP000070620"/>
    </source>
</evidence>
<dbReference type="OrthoDB" id="9766019at2"/>
<dbReference type="InterPro" id="IPR048433">
    <property type="entry name" value="YNCE-like_beta-prop"/>
</dbReference>
<dbReference type="Proteomes" id="UP000070620">
    <property type="component" value="Unassembled WGS sequence"/>
</dbReference>
<keyword evidence="1" id="KW-0732">Signal</keyword>
<reference evidence="3 4" key="1">
    <citation type="submission" date="2016-01" db="EMBL/GenBank/DDBJ databases">
        <title>Whole genome sequence and analysis of Micromonospora rosaria DSM 803, which can produce antibacterial substance rosamicin.</title>
        <authorList>
            <person name="Yang H."/>
            <person name="He X."/>
            <person name="Zhu D."/>
        </authorList>
    </citation>
    <scope>NUCLEOTIDE SEQUENCE [LARGE SCALE GENOMIC DNA]</scope>
    <source>
        <strain evidence="3 4">DSM 803</strain>
    </source>
</reference>